<gene>
    <name evidence="4" type="ORF">E3T55_07700</name>
</gene>
<evidence type="ECO:0000313" key="4">
    <source>
        <dbReference type="EMBL" id="TFD51589.1"/>
    </source>
</evidence>
<dbReference type="EMBL" id="SOHE01000036">
    <property type="protein sequence ID" value="TFD51589.1"/>
    <property type="molecule type" value="Genomic_DNA"/>
</dbReference>
<dbReference type="Pfam" id="PF00425">
    <property type="entry name" value="Chorismate_bind"/>
    <property type="match status" value="1"/>
</dbReference>
<dbReference type="AlphaFoldDB" id="A0A4R9A3S9"/>
<dbReference type="GO" id="GO:0046820">
    <property type="term" value="F:4-amino-4-deoxychorismate synthase activity"/>
    <property type="evidence" value="ECO:0007669"/>
    <property type="project" value="TreeGrafter"/>
</dbReference>
<proteinExistence type="predicted"/>
<dbReference type="InterPro" id="IPR015890">
    <property type="entry name" value="Chorismate_C"/>
</dbReference>
<evidence type="ECO:0000259" key="3">
    <source>
        <dbReference type="Pfam" id="PF04715"/>
    </source>
</evidence>
<dbReference type="RefSeq" id="WP_134518988.1">
    <property type="nucleotide sequence ID" value="NZ_SOHE01000036.1"/>
</dbReference>
<dbReference type="OrthoDB" id="3518032at2"/>
<dbReference type="Gene3D" id="3.60.120.10">
    <property type="entry name" value="Anthranilate synthase"/>
    <property type="match status" value="1"/>
</dbReference>
<dbReference type="PANTHER" id="PTHR11236">
    <property type="entry name" value="AMINOBENZOATE/ANTHRANILATE SYNTHASE"/>
    <property type="match status" value="1"/>
</dbReference>
<dbReference type="InterPro" id="IPR019999">
    <property type="entry name" value="Anth_synth_I-like"/>
</dbReference>
<feature type="domain" description="Chorismate-utilising enzyme C-terminal" evidence="2">
    <location>
        <begin position="209"/>
        <end position="462"/>
    </location>
</feature>
<feature type="region of interest" description="Disordered" evidence="1">
    <location>
        <begin position="474"/>
        <end position="498"/>
    </location>
</feature>
<feature type="domain" description="Anthranilate synthase component I N-terminal" evidence="3">
    <location>
        <begin position="13"/>
        <end position="162"/>
    </location>
</feature>
<dbReference type="GO" id="GO:0005737">
    <property type="term" value="C:cytoplasm"/>
    <property type="evidence" value="ECO:0007669"/>
    <property type="project" value="TreeGrafter"/>
</dbReference>
<dbReference type="GO" id="GO:0008153">
    <property type="term" value="P:4-aminobenzoate biosynthetic process"/>
    <property type="evidence" value="ECO:0007669"/>
    <property type="project" value="TreeGrafter"/>
</dbReference>
<dbReference type="Pfam" id="PF04715">
    <property type="entry name" value="Anth_synt_I_N"/>
    <property type="match status" value="1"/>
</dbReference>
<dbReference type="PRINTS" id="PR00095">
    <property type="entry name" value="ANTSNTHASEI"/>
</dbReference>
<comment type="caution">
    <text evidence="4">The sequence shown here is derived from an EMBL/GenBank/DDBJ whole genome shotgun (WGS) entry which is preliminary data.</text>
</comment>
<dbReference type="Proteomes" id="UP000297447">
    <property type="component" value="Unassembled WGS sequence"/>
</dbReference>
<keyword evidence="5" id="KW-1185">Reference proteome</keyword>
<dbReference type="InterPro" id="IPR005801">
    <property type="entry name" value="ADC_synthase"/>
</dbReference>
<evidence type="ECO:0000313" key="5">
    <source>
        <dbReference type="Proteomes" id="UP000297447"/>
    </source>
</evidence>
<reference evidence="4 5" key="1">
    <citation type="submission" date="2019-03" db="EMBL/GenBank/DDBJ databases">
        <title>Genomics of glacier-inhabiting Cryobacterium strains.</title>
        <authorList>
            <person name="Liu Q."/>
            <person name="Xin Y.-H."/>
        </authorList>
    </citation>
    <scope>NUCLEOTIDE SEQUENCE [LARGE SCALE GENOMIC DNA]</scope>
    <source>
        <strain evidence="4 5">Hh14</strain>
    </source>
</reference>
<name>A0A4R9A3S9_9MICO</name>
<accession>A0A4R9A3S9</accession>
<dbReference type="SUPFAM" id="SSF56322">
    <property type="entry name" value="ADC synthase"/>
    <property type="match status" value="1"/>
</dbReference>
<dbReference type="PANTHER" id="PTHR11236:SF18">
    <property type="entry name" value="AMINODEOXYCHORISMATE SYNTHASE"/>
    <property type="match status" value="1"/>
</dbReference>
<evidence type="ECO:0000256" key="1">
    <source>
        <dbReference type="SAM" id="MobiDB-lite"/>
    </source>
</evidence>
<organism evidence="4 5">
    <name type="scientific">Cryobacterium frigoriphilum</name>
    <dbReference type="NCBI Taxonomy" id="1259150"/>
    <lineage>
        <taxon>Bacteria</taxon>
        <taxon>Bacillati</taxon>
        <taxon>Actinomycetota</taxon>
        <taxon>Actinomycetes</taxon>
        <taxon>Micrococcales</taxon>
        <taxon>Microbacteriaceae</taxon>
        <taxon>Cryobacterium</taxon>
    </lineage>
</organism>
<evidence type="ECO:0000259" key="2">
    <source>
        <dbReference type="Pfam" id="PF00425"/>
    </source>
</evidence>
<protein>
    <submittedName>
        <fullName evidence="4">Anthranilate synthase component I family protein</fullName>
    </submittedName>
</protein>
<sequence length="498" mass="52413">MSASIERERLREWHDPAVVFAALYGSDRYAVWLDAGPFAQTGVSYLGAASARSRFVTASVPTNTVTVCVPGDPGVPAVTMPGTIFDFLRSDSDARDADAESDSPVVNEQSHGFALGWVGWLGYELGAGAVGAPAHEARTTDAALLDLDRAIAFDHQSRTVTLLAREGVAAWAVEVQALLDAVPPVPPVPPSPSQPGLPASAARWRHGPRAYAKLIERCQAAIHAGDAYQLCLTNEISLDLHPDPAVVYARLRAENPSHHGGLLRFGTVSLLSSSPEQFLAVTRQGVVTTKPIKGTRSRGTDPERDRALRDELLASDKERAENLMIVDLMRNDLGRIARLGSVRVTTLLGVESYPAVHQLVSTIEARLAAGIRGIDAVEACFPAGSMTGAPKRSAMTLLDSLEGGARGIYAGAFGYLGHDGAIDLAMVIRSIVITPDGVSIGTGGGITALSDPAEEIEETRLKAAALLRALGVPPPPEPVSGSGMGNLEGWTARSHASA</sequence>
<dbReference type="InterPro" id="IPR006805">
    <property type="entry name" value="Anth_synth_I_N"/>
</dbReference>
<dbReference type="GO" id="GO:0000162">
    <property type="term" value="P:L-tryptophan biosynthetic process"/>
    <property type="evidence" value="ECO:0007669"/>
    <property type="project" value="TreeGrafter"/>
</dbReference>